<keyword evidence="2" id="KW-1185">Reference proteome</keyword>
<reference evidence="1 2" key="1">
    <citation type="submission" date="2020-08" db="EMBL/GenBank/DDBJ databases">
        <title>Genomic Encyclopedia of Type Strains, Phase IV (KMG-IV): sequencing the most valuable type-strain genomes for metagenomic binning, comparative biology and taxonomic classification.</title>
        <authorList>
            <person name="Goeker M."/>
        </authorList>
    </citation>
    <scope>NUCLEOTIDE SEQUENCE [LARGE SCALE GENOMIC DNA]</scope>
    <source>
        <strain evidence="1 2">DSM 27471</strain>
    </source>
</reference>
<evidence type="ECO:0000313" key="1">
    <source>
        <dbReference type="EMBL" id="MBB3185982.1"/>
    </source>
</evidence>
<dbReference type="RefSeq" id="WP_183411918.1">
    <property type="nucleotide sequence ID" value="NZ_JACHYB010000001.1"/>
</dbReference>
<proteinExistence type="predicted"/>
<comment type="caution">
    <text evidence="1">The sequence shown here is derived from an EMBL/GenBank/DDBJ whole genome shotgun (WGS) entry which is preliminary data.</text>
</comment>
<dbReference type="Proteomes" id="UP000544222">
    <property type="component" value="Unassembled WGS sequence"/>
</dbReference>
<name>A0A7W5DN46_9PORP</name>
<organism evidence="1 2">
    <name type="scientific">Microbacter margulisiae</name>
    <dbReference type="NCBI Taxonomy" id="1350067"/>
    <lineage>
        <taxon>Bacteria</taxon>
        <taxon>Pseudomonadati</taxon>
        <taxon>Bacteroidota</taxon>
        <taxon>Bacteroidia</taxon>
        <taxon>Bacteroidales</taxon>
        <taxon>Porphyromonadaceae</taxon>
        <taxon>Microbacter</taxon>
    </lineage>
</organism>
<sequence>MKVTIDPRARISYASYYITGLWEAFGKRNVKFSIKPFTDLRQTNPQESFDQYFAFVLQDEKNKTERIVIDYRDKSNINISAVEWADLYGKVNFNPEDADFMILQSELKHSIIPVGTNFGVRIWSAFDTTKYLLLNYLKSIQYLPINFRIFLSGYSWQLKRETLDFYQTAQSGADYVFHASGFYINQEHGELVNNLRAMFIRTCKSNSKCTFEGGLLNKSINIKTYSQKNIIRPMDICKT</sequence>
<protein>
    <submittedName>
        <fullName evidence="1">Uncharacterized protein</fullName>
    </submittedName>
</protein>
<evidence type="ECO:0000313" key="2">
    <source>
        <dbReference type="Proteomes" id="UP000544222"/>
    </source>
</evidence>
<accession>A0A7W5DN46</accession>
<gene>
    <name evidence="1" type="ORF">FHX64_000145</name>
</gene>
<dbReference type="AlphaFoldDB" id="A0A7W5DN46"/>
<dbReference type="EMBL" id="JACHYB010000001">
    <property type="protein sequence ID" value="MBB3185982.1"/>
    <property type="molecule type" value="Genomic_DNA"/>
</dbReference>